<accession>A0A9P0Z2S9</accession>
<protein>
    <submittedName>
        <fullName evidence="1">Uncharacterized protein</fullName>
    </submittedName>
</protein>
<comment type="caution">
    <text evidence="1">The sequence shown here is derived from an EMBL/GenBank/DDBJ whole genome shotgun (WGS) entry which is preliminary data.</text>
</comment>
<sequence>MDITFQLSFDKNMTTCKMDRKVTMIIPINFTYNLFTFVEISSESLNPIFSSASLNHSFTSLRIAELQPKLRHDLQPSSQPQYNFVDNTIDSGWPLMVIGERCTNRSV</sequence>
<dbReference type="AlphaFoldDB" id="A0A9P0Z2S9"/>
<evidence type="ECO:0000313" key="1">
    <source>
        <dbReference type="EMBL" id="CAH9084655.1"/>
    </source>
</evidence>
<proteinExistence type="predicted"/>
<keyword evidence="2" id="KW-1185">Reference proteome</keyword>
<gene>
    <name evidence="1" type="ORF">CEURO_LOCUS9110</name>
</gene>
<organism evidence="1 2">
    <name type="scientific">Cuscuta europaea</name>
    <name type="common">European dodder</name>
    <dbReference type="NCBI Taxonomy" id="41803"/>
    <lineage>
        <taxon>Eukaryota</taxon>
        <taxon>Viridiplantae</taxon>
        <taxon>Streptophyta</taxon>
        <taxon>Embryophyta</taxon>
        <taxon>Tracheophyta</taxon>
        <taxon>Spermatophyta</taxon>
        <taxon>Magnoliopsida</taxon>
        <taxon>eudicotyledons</taxon>
        <taxon>Gunneridae</taxon>
        <taxon>Pentapetalae</taxon>
        <taxon>asterids</taxon>
        <taxon>lamiids</taxon>
        <taxon>Solanales</taxon>
        <taxon>Convolvulaceae</taxon>
        <taxon>Cuscuteae</taxon>
        <taxon>Cuscuta</taxon>
        <taxon>Cuscuta subgen. Cuscuta</taxon>
    </lineage>
</organism>
<evidence type="ECO:0000313" key="2">
    <source>
        <dbReference type="Proteomes" id="UP001152484"/>
    </source>
</evidence>
<dbReference type="EMBL" id="CAMAPE010000017">
    <property type="protein sequence ID" value="CAH9084655.1"/>
    <property type="molecule type" value="Genomic_DNA"/>
</dbReference>
<dbReference type="Proteomes" id="UP001152484">
    <property type="component" value="Unassembled WGS sequence"/>
</dbReference>
<reference evidence="1" key="1">
    <citation type="submission" date="2022-07" db="EMBL/GenBank/DDBJ databases">
        <authorList>
            <person name="Macas J."/>
            <person name="Novak P."/>
            <person name="Neumann P."/>
        </authorList>
    </citation>
    <scope>NUCLEOTIDE SEQUENCE</scope>
</reference>
<name>A0A9P0Z2S9_CUSEU</name>